<dbReference type="Proteomes" id="UP001500908">
    <property type="component" value="Unassembled WGS sequence"/>
</dbReference>
<dbReference type="InterPro" id="IPR043917">
    <property type="entry name" value="DUF5753"/>
</dbReference>
<dbReference type="Pfam" id="PF13560">
    <property type="entry name" value="HTH_31"/>
    <property type="match status" value="1"/>
</dbReference>
<reference evidence="4" key="1">
    <citation type="journal article" date="2019" name="Int. J. Syst. Evol. Microbiol.">
        <title>The Global Catalogue of Microorganisms (GCM) 10K type strain sequencing project: providing services to taxonomists for standard genome sequencing and annotation.</title>
        <authorList>
            <consortium name="The Broad Institute Genomics Platform"/>
            <consortium name="The Broad Institute Genome Sequencing Center for Infectious Disease"/>
            <person name="Wu L."/>
            <person name="Ma J."/>
        </authorList>
    </citation>
    <scope>NUCLEOTIDE SEQUENCE [LARGE SCALE GENOMIC DNA]</scope>
    <source>
        <strain evidence="4">JCM 17137</strain>
    </source>
</reference>
<protein>
    <submittedName>
        <fullName evidence="3">Helix-turn-helix transcriptional regulator</fullName>
    </submittedName>
</protein>
<comment type="caution">
    <text evidence="3">The sequence shown here is derived from an EMBL/GenBank/DDBJ whole genome shotgun (WGS) entry which is preliminary data.</text>
</comment>
<dbReference type="InterPro" id="IPR001387">
    <property type="entry name" value="Cro/C1-type_HTH"/>
</dbReference>
<feature type="domain" description="HTH cro/C1-type" evidence="2">
    <location>
        <begin position="28"/>
        <end position="70"/>
    </location>
</feature>
<dbReference type="SMART" id="SM00530">
    <property type="entry name" value="HTH_XRE"/>
    <property type="match status" value="1"/>
</dbReference>
<accession>A0ABP7G5K8</accession>
<dbReference type="PROSITE" id="PS50943">
    <property type="entry name" value="HTH_CROC1"/>
    <property type="match status" value="1"/>
</dbReference>
<dbReference type="Gene3D" id="1.10.260.40">
    <property type="entry name" value="lambda repressor-like DNA-binding domains"/>
    <property type="match status" value="1"/>
</dbReference>
<evidence type="ECO:0000313" key="4">
    <source>
        <dbReference type="Proteomes" id="UP001500908"/>
    </source>
</evidence>
<proteinExistence type="predicted"/>
<feature type="coiled-coil region" evidence="1">
    <location>
        <begin position="56"/>
        <end position="83"/>
    </location>
</feature>
<evidence type="ECO:0000313" key="3">
    <source>
        <dbReference type="EMBL" id="GAA3755091.1"/>
    </source>
</evidence>
<dbReference type="EMBL" id="BAABDD010000020">
    <property type="protein sequence ID" value="GAA3755091.1"/>
    <property type="molecule type" value="Genomic_DNA"/>
</dbReference>
<sequence>MPAPITPQRAMLARRLRELRAAAFPSGSALARHLGWHQTRVSKLEQGNQRPTDDDLDQWAEAVGASQEQLEELRELASAARIEYATFGQRYRRHGGAVAEQETTTREDAASTRIAEFQPALVPGLLQTAAYARDVLTRPCGPASAGVTPDEIDALVGKRMERQQALYQPHQNIQIIMGEAALHTRFGTTETLIGQLDRLLALTDYAHVEIGVIPFTAAMPVFPLTNFILYDDHVLIESLTAQQRLDAADEINAYANYFQQLKDAALTGHEFKKLLLRISAALRAEDTAVRPRTGDT</sequence>
<dbReference type="Pfam" id="PF19054">
    <property type="entry name" value="DUF5753"/>
    <property type="match status" value="1"/>
</dbReference>
<dbReference type="RefSeq" id="WP_344973809.1">
    <property type="nucleotide sequence ID" value="NZ_BAABDD010000020.1"/>
</dbReference>
<dbReference type="InterPro" id="IPR010982">
    <property type="entry name" value="Lambda_DNA-bd_dom_sf"/>
</dbReference>
<keyword evidence="1" id="KW-0175">Coiled coil</keyword>
<evidence type="ECO:0000259" key="2">
    <source>
        <dbReference type="PROSITE" id="PS50943"/>
    </source>
</evidence>
<dbReference type="SUPFAM" id="SSF47413">
    <property type="entry name" value="lambda repressor-like DNA-binding domains"/>
    <property type="match status" value="1"/>
</dbReference>
<evidence type="ECO:0000256" key="1">
    <source>
        <dbReference type="SAM" id="Coils"/>
    </source>
</evidence>
<gene>
    <name evidence="3" type="ORF">GCM10022402_37210</name>
</gene>
<dbReference type="CDD" id="cd00093">
    <property type="entry name" value="HTH_XRE"/>
    <property type="match status" value="1"/>
</dbReference>
<organism evidence="3 4">
    <name type="scientific">Salinactinospora qingdaonensis</name>
    <dbReference type="NCBI Taxonomy" id="702744"/>
    <lineage>
        <taxon>Bacteria</taxon>
        <taxon>Bacillati</taxon>
        <taxon>Actinomycetota</taxon>
        <taxon>Actinomycetes</taxon>
        <taxon>Streptosporangiales</taxon>
        <taxon>Nocardiopsidaceae</taxon>
        <taxon>Salinactinospora</taxon>
    </lineage>
</organism>
<keyword evidence="4" id="KW-1185">Reference proteome</keyword>
<name>A0ABP7G5K8_9ACTN</name>